<reference evidence="2 3" key="1">
    <citation type="submission" date="2015-06" db="EMBL/GenBank/DDBJ databases">
        <title>Genome sequencing of Thermotogales isolates from hydrothermal vents.</title>
        <authorList>
            <person name="Haverkamp T.H."/>
            <person name="Kublanov I.V."/>
            <person name="Nesbo C.L."/>
        </authorList>
    </citation>
    <scope>NUCLEOTIDE SEQUENCE [LARGE SCALE GENOMIC DNA]</scope>
    <source>
        <strain evidence="3">ik275mar</strain>
    </source>
</reference>
<keyword evidence="3" id="KW-1185">Reference proteome</keyword>
<dbReference type="Proteomes" id="UP000242616">
    <property type="component" value="Unassembled WGS sequence"/>
</dbReference>
<evidence type="ECO:0000259" key="1">
    <source>
        <dbReference type="Pfam" id="PF22746"/>
    </source>
</evidence>
<proteinExistence type="predicted"/>
<protein>
    <recommendedName>
        <fullName evidence="1">YvlB/LiaX N-terminal domain-containing protein</fullName>
    </recommendedName>
</protein>
<dbReference type="EMBL" id="LBFC01000010">
    <property type="protein sequence ID" value="ONN27541.1"/>
    <property type="molecule type" value="Genomic_DNA"/>
</dbReference>
<accession>A0ABX3II75</accession>
<comment type="caution">
    <text evidence="2">The sequence shown here is derived from an EMBL/GenBank/DDBJ whole genome shotgun (WGS) entry which is preliminary data.</text>
</comment>
<gene>
    <name evidence="2" type="ORF">XJ44_03185</name>
</gene>
<feature type="domain" description="YvlB/LiaX N-terminal" evidence="1">
    <location>
        <begin position="3"/>
        <end position="33"/>
    </location>
</feature>
<dbReference type="RefSeq" id="WP_075665620.1">
    <property type="nucleotide sequence ID" value="NZ_LBFC01000010.1"/>
</dbReference>
<dbReference type="Pfam" id="PF22746">
    <property type="entry name" value="SHOCT-like_DUF2089-C"/>
    <property type="match status" value="1"/>
</dbReference>
<dbReference type="InterPro" id="IPR053959">
    <property type="entry name" value="YvlB/LiaX_N"/>
</dbReference>
<evidence type="ECO:0000313" key="2">
    <source>
        <dbReference type="EMBL" id="ONN27541.1"/>
    </source>
</evidence>
<sequence length="293" mass="31626">MDDIKKVLEALQNGEISAEEAEALINAIKSKEENKDFYQTTDTSEEPIVGEVTVIDETENFQGDLNIVNGEAIIKGKVAGDCSIVFGKLTFSGEIDGDLNVVGSRVNWNGGIIHGSLNIVACRESGRPPKVYGGLTRVNNLLLKGVFKIIKPFFSGMKMKEANGKKKKKYNTLIVEEGKSLKIEEDINAEEIIIKGKLVCNNIYTENMIVIGEVACGNLQVEELEVSGLLKCGNINAEKIIVNESGKISTGNVNAEEIILNGTLSAGFIGCETISGRGILNSGVINCEENNLE</sequence>
<name>A0ABX3II75_9BACT</name>
<organism evidence="2 3">
    <name type="scientific">Thermosipho affectus</name>
    <dbReference type="NCBI Taxonomy" id="660294"/>
    <lineage>
        <taxon>Bacteria</taxon>
        <taxon>Thermotogati</taxon>
        <taxon>Thermotogota</taxon>
        <taxon>Thermotogae</taxon>
        <taxon>Thermotogales</taxon>
        <taxon>Fervidobacteriaceae</taxon>
        <taxon>Thermosipho</taxon>
    </lineage>
</organism>
<evidence type="ECO:0000313" key="3">
    <source>
        <dbReference type="Proteomes" id="UP000242616"/>
    </source>
</evidence>